<evidence type="ECO:0000256" key="1">
    <source>
        <dbReference type="ARBA" id="ARBA00022679"/>
    </source>
</evidence>
<dbReference type="GO" id="GO:0005524">
    <property type="term" value="F:ATP binding"/>
    <property type="evidence" value="ECO:0007669"/>
    <property type="project" value="UniProtKB-KW"/>
</dbReference>
<dbReference type="CDD" id="cd14014">
    <property type="entry name" value="STKc_PknB_like"/>
    <property type="match status" value="1"/>
</dbReference>
<name>A0A0F8YWD1_9ZZZZ</name>
<feature type="domain" description="Protein kinase" evidence="5">
    <location>
        <begin position="1"/>
        <end position="223"/>
    </location>
</feature>
<evidence type="ECO:0000313" key="6">
    <source>
        <dbReference type="EMBL" id="KKK52326.1"/>
    </source>
</evidence>
<dbReference type="PANTHER" id="PTHR43289">
    <property type="entry name" value="MITOGEN-ACTIVATED PROTEIN KINASE KINASE KINASE 20-RELATED"/>
    <property type="match status" value="1"/>
</dbReference>
<keyword evidence="2" id="KW-0547">Nucleotide-binding</keyword>
<keyword evidence="4" id="KW-0067">ATP-binding</keyword>
<dbReference type="Pfam" id="PF00069">
    <property type="entry name" value="Pkinase"/>
    <property type="match status" value="1"/>
</dbReference>
<dbReference type="Gene3D" id="3.30.200.20">
    <property type="entry name" value="Phosphorylase Kinase, domain 1"/>
    <property type="match status" value="1"/>
</dbReference>
<reference evidence="6" key="1">
    <citation type="journal article" date="2015" name="Nature">
        <title>Complex archaea that bridge the gap between prokaryotes and eukaryotes.</title>
        <authorList>
            <person name="Spang A."/>
            <person name="Saw J.H."/>
            <person name="Jorgensen S.L."/>
            <person name="Zaremba-Niedzwiedzka K."/>
            <person name="Martijn J."/>
            <person name="Lind A.E."/>
            <person name="van Eijk R."/>
            <person name="Schleper C."/>
            <person name="Guy L."/>
            <person name="Ettema T.J."/>
        </authorList>
    </citation>
    <scope>NUCLEOTIDE SEQUENCE</scope>
</reference>
<keyword evidence="3" id="KW-0418">Kinase</keyword>
<keyword evidence="1" id="KW-0808">Transferase</keyword>
<dbReference type="PROSITE" id="PS50011">
    <property type="entry name" value="PROTEIN_KINASE_DOM"/>
    <property type="match status" value="1"/>
</dbReference>
<evidence type="ECO:0000256" key="4">
    <source>
        <dbReference type="ARBA" id="ARBA00022840"/>
    </source>
</evidence>
<feature type="non-terminal residue" evidence="6">
    <location>
        <position position="1"/>
    </location>
</feature>
<dbReference type="GO" id="GO:0004674">
    <property type="term" value="F:protein serine/threonine kinase activity"/>
    <property type="evidence" value="ECO:0007669"/>
    <property type="project" value="TreeGrafter"/>
</dbReference>
<dbReference type="InterPro" id="IPR000719">
    <property type="entry name" value="Prot_kinase_dom"/>
</dbReference>
<comment type="caution">
    <text evidence="6">The sequence shown here is derived from an EMBL/GenBank/DDBJ whole genome shotgun (WGS) entry which is preliminary data.</text>
</comment>
<dbReference type="EMBL" id="LAZR01067076">
    <property type="protein sequence ID" value="KKK52326.1"/>
    <property type="molecule type" value="Genomic_DNA"/>
</dbReference>
<sequence length="284" mass="32727">MRHDLAMDPDFLEGFRNEAKTIAMLDHENIIKIYDIEERYKTIFIVMEYVNGETLKDLIQRLKRIPSGLAAHYLVQICSGLSFAHQTGIIHRDINPGNIMLRNDDRVKILDFGLACPIGTEDMGFFGTAFYMAPEQIEIDTMDQRTDIYSLGITAYEMVTGSHPYPEKDVQIVMDKHLTQDIPDPADTVPSLPKELRNFILKACQRDPGKRYQNVNQAMLELLPLADDTRYTQEKHSVDSQRMLNIFLNYQKEHQLALPRLMEDFTSKAKKLGVHLKVVDLRNL</sequence>
<dbReference type="AlphaFoldDB" id="A0A0F8YWD1"/>
<dbReference type="PANTHER" id="PTHR43289:SF6">
    <property type="entry name" value="SERINE_THREONINE-PROTEIN KINASE NEKL-3"/>
    <property type="match status" value="1"/>
</dbReference>
<proteinExistence type="predicted"/>
<evidence type="ECO:0000256" key="2">
    <source>
        <dbReference type="ARBA" id="ARBA00022741"/>
    </source>
</evidence>
<evidence type="ECO:0000256" key="3">
    <source>
        <dbReference type="ARBA" id="ARBA00022777"/>
    </source>
</evidence>
<accession>A0A0F8YWD1</accession>
<protein>
    <recommendedName>
        <fullName evidence="5">Protein kinase domain-containing protein</fullName>
    </recommendedName>
</protein>
<evidence type="ECO:0000259" key="5">
    <source>
        <dbReference type="PROSITE" id="PS50011"/>
    </source>
</evidence>
<dbReference type="Gene3D" id="1.10.510.10">
    <property type="entry name" value="Transferase(Phosphotransferase) domain 1"/>
    <property type="match status" value="1"/>
</dbReference>
<dbReference type="SUPFAM" id="SSF56112">
    <property type="entry name" value="Protein kinase-like (PK-like)"/>
    <property type="match status" value="1"/>
</dbReference>
<organism evidence="6">
    <name type="scientific">marine sediment metagenome</name>
    <dbReference type="NCBI Taxonomy" id="412755"/>
    <lineage>
        <taxon>unclassified sequences</taxon>
        <taxon>metagenomes</taxon>
        <taxon>ecological metagenomes</taxon>
    </lineage>
</organism>
<gene>
    <name evidence="6" type="ORF">LCGC14_3106040</name>
</gene>
<dbReference type="InterPro" id="IPR011009">
    <property type="entry name" value="Kinase-like_dom_sf"/>
</dbReference>